<dbReference type="AlphaFoldDB" id="A0A388LZE0"/>
<feature type="compositionally biased region" description="Low complexity" evidence="2">
    <location>
        <begin position="175"/>
        <end position="189"/>
    </location>
</feature>
<protein>
    <submittedName>
        <fullName evidence="3">Uncharacterized protein</fullName>
    </submittedName>
</protein>
<feature type="region of interest" description="Disordered" evidence="2">
    <location>
        <begin position="17"/>
        <end position="38"/>
    </location>
</feature>
<evidence type="ECO:0000313" key="3">
    <source>
        <dbReference type="EMBL" id="GBG87602.1"/>
    </source>
</evidence>
<feature type="region of interest" description="Disordered" evidence="2">
    <location>
        <begin position="170"/>
        <end position="196"/>
    </location>
</feature>
<sequence>MKAWYDEAMVKAALKKQEEEKLKKEKEEEDRRLKEKKDREAFQKEMNHAMNARLESVCDAFRGQKKNAEVDVQKIEALGKEIQGLKVAHSTMARNDGTSTSRMGVQDDALLARILQEREETKAKMEVATVANKRAESLEEALRLLKQQHEDALLEAENWKKEALQTGNKWSRLATSPSSTLKRSSSTLKIPHAATP</sequence>
<proteinExistence type="predicted"/>
<dbReference type="EMBL" id="BFEA01000622">
    <property type="protein sequence ID" value="GBG87602.1"/>
    <property type="molecule type" value="Genomic_DNA"/>
</dbReference>
<evidence type="ECO:0000313" key="4">
    <source>
        <dbReference type="Proteomes" id="UP000265515"/>
    </source>
</evidence>
<name>A0A388LZE0_CHABU</name>
<gene>
    <name evidence="3" type="ORF">CBR_g45754</name>
</gene>
<keyword evidence="1" id="KW-0175">Coiled coil</keyword>
<feature type="coiled-coil region" evidence="1">
    <location>
        <begin position="128"/>
        <end position="162"/>
    </location>
</feature>
<dbReference type="Proteomes" id="UP000265515">
    <property type="component" value="Unassembled WGS sequence"/>
</dbReference>
<organism evidence="3 4">
    <name type="scientific">Chara braunii</name>
    <name type="common">Braun's stonewort</name>
    <dbReference type="NCBI Taxonomy" id="69332"/>
    <lineage>
        <taxon>Eukaryota</taxon>
        <taxon>Viridiplantae</taxon>
        <taxon>Streptophyta</taxon>
        <taxon>Charophyceae</taxon>
        <taxon>Charales</taxon>
        <taxon>Characeae</taxon>
        <taxon>Chara</taxon>
    </lineage>
</organism>
<comment type="caution">
    <text evidence="3">The sequence shown here is derived from an EMBL/GenBank/DDBJ whole genome shotgun (WGS) entry which is preliminary data.</text>
</comment>
<accession>A0A388LZE0</accession>
<dbReference type="Gramene" id="GBG87602">
    <property type="protein sequence ID" value="GBG87602"/>
    <property type="gene ID" value="CBR_g45754"/>
</dbReference>
<reference evidence="3 4" key="1">
    <citation type="journal article" date="2018" name="Cell">
        <title>The Chara Genome: Secondary Complexity and Implications for Plant Terrestrialization.</title>
        <authorList>
            <person name="Nishiyama T."/>
            <person name="Sakayama H."/>
            <person name="Vries J.D."/>
            <person name="Buschmann H."/>
            <person name="Saint-Marcoux D."/>
            <person name="Ullrich K.K."/>
            <person name="Haas F.B."/>
            <person name="Vanderstraeten L."/>
            <person name="Becker D."/>
            <person name="Lang D."/>
            <person name="Vosolsobe S."/>
            <person name="Rombauts S."/>
            <person name="Wilhelmsson P.K.I."/>
            <person name="Janitza P."/>
            <person name="Kern R."/>
            <person name="Heyl A."/>
            <person name="Rumpler F."/>
            <person name="Villalobos L.I.A.C."/>
            <person name="Clay J.M."/>
            <person name="Skokan R."/>
            <person name="Toyoda A."/>
            <person name="Suzuki Y."/>
            <person name="Kagoshima H."/>
            <person name="Schijlen E."/>
            <person name="Tajeshwar N."/>
            <person name="Catarino B."/>
            <person name="Hetherington A.J."/>
            <person name="Saltykova A."/>
            <person name="Bonnot C."/>
            <person name="Breuninger H."/>
            <person name="Symeonidi A."/>
            <person name="Radhakrishnan G.V."/>
            <person name="Van Nieuwerburgh F."/>
            <person name="Deforce D."/>
            <person name="Chang C."/>
            <person name="Karol K.G."/>
            <person name="Hedrich R."/>
            <person name="Ulvskov P."/>
            <person name="Glockner G."/>
            <person name="Delwiche C.F."/>
            <person name="Petrasek J."/>
            <person name="Van de Peer Y."/>
            <person name="Friml J."/>
            <person name="Beilby M."/>
            <person name="Dolan L."/>
            <person name="Kohara Y."/>
            <person name="Sugano S."/>
            <person name="Fujiyama A."/>
            <person name="Delaux P.-M."/>
            <person name="Quint M."/>
            <person name="TheiBen G."/>
            <person name="Hagemann M."/>
            <person name="Harholt J."/>
            <person name="Dunand C."/>
            <person name="Zachgo S."/>
            <person name="Langdale J."/>
            <person name="Maumus F."/>
            <person name="Straeten D.V.D."/>
            <person name="Gould S.B."/>
            <person name="Rensing S.A."/>
        </authorList>
    </citation>
    <scope>NUCLEOTIDE SEQUENCE [LARGE SCALE GENOMIC DNA]</scope>
    <source>
        <strain evidence="3 4">S276</strain>
    </source>
</reference>
<evidence type="ECO:0000256" key="1">
    <source>
        <dbReference type="SAM" id="Coils"/>
    </source>
</evidence>
<evidence type="ECO:0000256" key="2">
    <source>
        <dbReference type="SAM" id="MobiDB-lite"/>
    </source>
</evidence>
<keyword evidence="4" id="KW-1185">Reference proteome</keyword>